<dbReference type="EMBL" id="JBBWRZ010000011">
    <property type="protein sequence ID" value="KAK8225946.1"/>
    <property type="molecule type" value="Genomic_DNA"/>
</dbReference>
<comment type="caution">
    <text evidence="2">The sequence shown here is derived from an EMBL/GenBank/DDBJ whole genome shotgun (WGS) entry which is preliminary data.</text>
</comment>
<feature type="compositionally biased region" description="Basic residues" evidence="1">
    <location>
        <begin position="158"/>
        <end position="168"/>
    </location>
</feature>
<feature type="compositionally biased region" description="Polar residues" evidence="1">
    <location>
        <begin position="114"/>
        <end position="126"/>
    </location>
</feature>
<evidence type="ECO:0000313" key="2">
    <source>
        <dbReference type="EMBL" id="KAK8225946.1"/>
    </source>
</evidence>
<feature type="compositionally biased region" description="Polar residues" evidence="1">
    <location>
        <begin position="295"/>
        <end position="304"/>
    </location>
</feature>
<feature type="region of interest" description="Disordered" evidence="1">
    <location>
        <begin position="287"/>
        <end position="310"/>
    </location>
</feature>
<reference evidence="2 3" key="1">
    <citation type="submission" date="2024-04" db="EMBL/GenBank/DDBJ databases">
        <title>Phyllosticta paracitricarpa is synonymous to the EU quarantine fungus P. citricarpa based on phylogenomic analyses.</title>
        <authorList>
            <consortium name="Lawrence Berkeley National Laboratory"/>
            <person name="Van Ingen-Buijs V.A."/>
            <person name="Van Westerhoven A.C."/>
            <person name="Haridas S."/>
            <person name="Skiadas P."/>
            <person name="Martin F."/>
            <person name="Groenewald J.Z."/>
            <person name="Crous P.W."/>
            <person name="Seidl M.F."/>
        </authorList>
    </citation>
    <scope>NUCLEOTIDE SEQUENCE [LARGE SCALE GENOMIC DNA]</scope>
    <source>
        <strain evidence="2 3">CBS 123374</strain>
    </source>
</reference>
<organism evidence="2 3">
    <name type="scientific">Phyllosticta capitalensis</name>
    <dbReference type="NCBI Taxonomy" id="121624"/>
    <lineage>
        <taxon>Eukaryota</taxon>
        <taxon>Fungi</taxon>
        <taxon>Dikarya</taxon>
        <taxon>Ascomycota</taxon>
        <taxon>Pezizomycotina</taxon>
        <taxon>Dothideomycetes</taxon>
        <taxon>Dothideomycetes incertae sedis</taxon>
        <taxon>Botryosphaeriales</taxon>
        <taxon>Phyllostictaceae</taxon>
        <taxon>Phyllosticta</taxon>
    </lineage>
</organism>
<feature type="compositionally biased region" description="Basic residues" evidence="1">
    <location>
        <begin position="1"/>
        <end position="12"/>
    </location>
</feature>
<feature type="compositionally biased region" description="Basic and acidic residues" evidence="1">
    <location>
        <begin position="169"/>
        <end position="182"/>
    </location>
</feature>
<feature type="region of interest" description="Disordered" evidence="1">
    <location>
        <begin position="339"/>
        <end position="365"/>
    </location>
</feature>
<gene>
    <name evidence="2" type="ORF">HDK90DRAFT_496288</name>
</gene>
<feature type="region of interest" description="Disordered" evidence="1">
    <location>
        <begin position="1"/>
        <end position="196"/>
    </location>
</feature>
<feature type="compositionally biased region" description="Polar residues" evidence="1">
    <location>
        <begin position="29"/>
        <end position="43"/>
    </location>
</feature>
<dbReference type="Proteomes" id="UP001492380">
    <property type="component" value="Unassembled WGS sequence"/>
</dbReference>
<feature type="compositionally biased region" description="Basic and acidic residues" evidence="1">
    <location>
        <begin position="339"/>
        <end position="359"/>
    </location>
</feature>
<evidence type="ECO:0000256" key="1">
    <source>
        <dbReference type="SAM" id="MobiDB-lite"/>
    </source>
</evidence>
<protein>
    <submittedName>
        <fullName evidence="2">Uncharacterized protein</fullName>
    </submittedName>
</protein>
<feature type="compositionally biased region" description="Low complexity" evidence="1">
    <location>
        <begin position="141"/>
        <end position="153"/>
    </location>
</feature>
<accession>A0ABR1YCQ1</accession>
<sequence length="365" mass="41525">MPARHRRSRSRTVVRVQEWQDRARRRSLPPSTDTPAKQPTTVRHVTDAEKKLKSHPQAFRHGIFTKSKSKERTRAPSPPSAGMSKLSMTDPPPHIKARTEASQHTSRSRRGSQAARTHTSWVTYPASSPPESPKADHETRSTSTLRSGTRPSRPATSPRKHMQARHSSHREEGMNYYDETRVRFTPGPTDEQARRRRGYDGHFSEDVPFAEGMREYYWMDAPRQWSATPRHAMPSSEPTSYTARGYRRIVDEPEPPALVVDPRAPMTAGPVRITQVPSEAFFEPAADNHAPASRPWTQHSSNVGGSIAGSRGSYHLVDVREVDDVDSMGYPTRVREIEDTRYSGGEMDRARLRMEERERRGYRRG</sequence>
<keyword evidence="3" id="KW-1185">Reference proteome</keyword>
<name>A0ABR1YCQ1_9PEZI</name>
<evidence type="ECO:0000313" key="3">
    <source>
        <dbReference type="Proteomes" id="UP001492380"/>
    </source>
</evidence>
<proteinExistence type="predicted"/>